<sequence length="426" mass="47371">MQVVCSVLPSQFRFPRSSLPSGASKRSHRLLTSLSTASDSSAAIRLVRKFVASSSKSTSLQALSFLISHSSPFSLHLYQTLSEAPWFQFNPKLAASLISLLEDQHCTVDALTLLSQSASGLRLPRHLALFYCDLIDAFSDRGLKVQVHRSYARLKEIPFSGRRPYESMIKGMCLMKMPEEAEVFLREMGLAGFKPSPFEFRQVLQAYGRVGAFAEMTRVLESMQENGMALDTLSANTVLSCYGDHGKLSEMVSWIQKTRESGVGFSIRTFNSVLNSCPTIVMITKNVSSLPPSIEALFRKVDESSPCLNESLLFRELVNFPLLSAMLDWSDSEVKLDLHGLHLVSAYVIILLWMEKIRSCLVAGKLVPLEFSIVCGSGKHSKIIGESPVKKLVSVMMFQLKSPLKIDRNNAGKFVAKGKKVRDWLC</sequence>
<dbReference type="PANTHER" id="PTHR47447:SF15">
    <property type="entry name" value="OS02G0120000 PROTEIN"/>
    <property type="match status" value="1"/>
</dbReference>
<feature type="repeat" description="PPR" evidence="3">
    <location>
        <begin position="196"/>
        <end position="230"/>
    </location>
</feature>
<organism evidence="5 6">
    <name type="scientific">Dendrobium catenatum</name>
    <dbReference type="NCBI Taxonomy" id="906689"/>
    <lineage>
        <taxon>Eukaryota</taxon>
        <taxon>Viridiplantae</taxon>
        <taxon>Streptophyta</taxon>
        <taxon>Embryophyta</taxon>
        <taxon>Tracheophyta</taxon>
        <taxon>Spermatophyta</taxon>
        <taxon>Magnoliopsida</taxon>
        <taxon>Liliopsida</taxon>
        <taxon>Asparagales</taxon>
        <taxon>Orchidaceae</taxon>
        <taxon>Epidendroideae</taxon>
        <taxon>Malaxideae</taxon>
        <taxon>Dendrobiinae</taxon>
        <taxon>Dendrobium</taxon>
    </lineage>
</organism>
<keyword evidence="6" id="KW-1185">Reference proteome</keyword>
<dbReference type="PANTHER" id="PTHR47447">
    <property type="entry name" value="OS03G0856100 PROTEIN"/>
    <property type="match status" value="1"/>
</dbReference>
<dbReference type="PROSITE" id="PS50828">
    <property type="entry name" value="SMR"/>
    <property type="match status" value="1"/>
</dbReference>
<feature type="repeat" description="PPR" evidence="3">
    <location>
        <begin position="161"/>
        <end position="195"/>
    </location>
</feature>
<dbReference type="Proteomes" id="UP000233837">
    <property type="component" value="Unassembled WGS sequence"/>
</dbReference>
<feature type="domain" description="Smr" evidence="4">
    <location>
        <begin position="336"/>
        <end position="425"/>
    </location>
</feature>
<dbReference type="InterPro" id="IPR002885">
    <property type="entry name" value="PPR_rpt"/>
</dbReference>
<dbReference type="Gene3D" id="1.25.40.10">
    <property type="entry name" value="Tetratricopeptide repeat domain"/>
    <property type="match status" value="1"/>
</dbReference>
<dbReference type="InterPro" id="IPR011990">
    <property type="entry name" value="TPR-like_helical_dom_sf"/>
</dbReference>
<dbReference type="SMART" id="SM00463">
    <property type="entry name" value="SMR"/>
    <property type="match status" value="1"/>
</dbReference>
<evidence type="ECO:0000313" key="6">
    <source>
        <dbReference type="Proteomes" id="UP000233837"/>
    </source>
</evidence>
<evidence type="ECO:0000259" key="4">
    <source>
        <dbReference type="PROSITE" id="PS50828"/>
    </source>
</evidence>
<dbReference type="SUPFAM" id="SSF160443">
    <property type="entry name" value="SMR domain-like"/>
    <property type="match status" value="1"/>
</dbReference>
<dbReference type="InterPro" id="IPR036063">
    <property type="entry name" value="Smr_dom_sf"/>
</dbReference>
<keyword evidence="2" id="KW-0677">Repeat</keyword>
<gene>
    <name evidence="5" type="ORF">MA16_Dca010415</name>
</gene>
<dbReference type="NCBIfam" id="TIGR00756">
    <property type="entry name" value="PPR"/>
    <property type="match status" value="1"/>
</dbReference>
<dbReference type="EMBL" id="KZ502064">
    <property type="protein sequence ID" value="PKU84129.1"/>
    <property type="molecule type" value="Genomic_DNA"/>
</dbReference>
<evidence type="ECO:0000256" key="2">
    <source>
        <dbReference type="ARBA" id="ARBA00022737"/>
    </source>
</evidence>
<dbReference type="AlphaFoldDB" id="A0A2I0X884"/>
<evidence type="ECO:0000256" key="3">
    <source>
        <dbReference type="PROSITE-ProRule" id="PRU00708"/>
    </source>
</evidence>
<evidence type="ECO:0000313" key="5">
    <source>
        <dbReference type="EMBL" id="PKU84129.1"/>
    </source>
</evidence>
<accession>A0A2I0X884</accession>
<dbReference type="InterPro" id="IPR002625">
    <property type="entry name" value="Smr_dom"/>
</dbReference>
<reference evidence="5 6" key="1">
    <citation type="journal article" date="2016" name="Sci. Rep.">
        <title>The Dendrobium catenatum Lindl. genome sequence provides insights into polysaccharide synthase, floral development and adaptive evolution.</title>
        <authorList>
            <person name="Zhang G.Q."/>
            <person name="Xu Q."/>
            <person name="Bian C."/>
            <person name="Tsai W.C."/>
            <person name="Yeh C.M."/>
            <person name="Liu K.W."/>
            <person name="Yoshida K."/>
            <person name="Zhang L.S."/>
            <person name="Chang S.B."/>
            <person name="Chen F."/>
            <person name="Shi Y."/>
            <person name="Su Y.Y."/>
            <person name="Zhang Y.Q."/>
            <person name="Chen L.J."/>
            <person name="Yin Y."/>
            <person name="Lin M."/>
            <person name="Huang H."/>
            <person name="Deng H."/>
            <person name="Wang Z.W."/>
            <person name="Zhu S.L."/>
            <person name="Zhao X."/>
            <person name="Deng C."/>
            <person name="Niu S.C."/>
            <person name="Huang J."/>
            <person name="Wang M."/>
            <person name="Liu G.H."/>
            <person name="Yang H.J."/>
            <person name="Xiao X.J."/>
            <person name="Hsiao Y.Y."/>
            <person name="Wu W.L."/>
            <person name="Chen Y.Y."/>
            <person name="Mitsuda N."/>
            <person name="Ohme-Takagi M."/>
            <person name="Luo Y.B."/>
            <person name="Van de Peer Y."/>
            <person name="Liu Z.J."/>
        </authorList>
    </citation>
    <scope>NUCLEOTIDE SEQUENCE [LARGE SCALE GENOMIC DNA]</scope>
    <source>
        <tissue evidence="5">The whole plant</tissue>
    </source>
</reference>
<dbReference type="OrthoDB" id="1931748at2759"/>
<dbReference type="Pfam" id="PF01535">
    <property type="entry name" value="PPR"/>
    <property type="match status" value="2"/>
</dbReference>
<comment type="similarity">
    <text evidence="1">Belongs to the PPR family. P subfamily.</text>
</comment>
<name>A0A2I0X884_9ASPA</name>
<dbReference type="PROSITE" id="PS51375">
    <property type="entry name" value="PPR"/>
    <property type="match status" value="2"/>
</dbReference>
<dbReference type="STRING" id="906689.A0A2I0X884"/>
<evidence type="ECO:0000256" key="1">
    <source>
        <dbReference type="ARBA" id="ARBA00007626"/>
    </source>
</evidence>
<proteinExistence type="inferred from homology"/>
<reference evidence="5 6" key="2">
    <citation type="journal article" date="2017" name="Nature">
        <title>The Apostasia genome and the evolution of orchids.</title>
        <authorList>
            <person name="Zhang G.Q."/>
            <person name="Liu K.W."/>
            <person name="Li Z."/>
            <person name="Lohaus R."/>
            <person name="Hsiao Y.Y."/>
            <person name="Niu S.C."/>
            <person name="Wang J.Y."/>
            <person name="Lin Y.C."/>
            <person name="Xu Q."/>
            <person name="Chen L.J."/>
            <person name="Yoshida K."/>
            <person name="Fujiwara S."/>
            <person name="Wang Z.W."/>
            <person name="Zhang Y.Q."/>
            <person name="Mitsuda N."/>
            <person name="Wang M."/>
            <person name="Liu G.H."/>
            <person name="Pecoraro L."/>
            <person name="Huang H.X."/>
            <person name="Xiao X.J."/>
            <person name="Lin M."/>
            <person name="Wu X.Y."/>
            <person name="Wu W.L."/>
            <person name="Chen Y.Y."/>
            <person name="Chang S.B."/>
            <person name="Sakamoto S."/>
            <person name="Ohme-Takagi M."/>
            <person name="Yagi M."/>
            <person name="Zeng S.J."/>
            <person name="Shen C.Y."/>
            <person name="Yeh C.M."/>
            <person name="Luo Y.B."/>
            <person name="Tsai W.C."/>
            <person name="Van de Peer Y."/>
            <person name="Liu Z.J."/>
        </authorList>
    </citation>
    <scope>NUCLEOTIDE SEQUENCE [LARGE SCALE GENOMIC DNA]</scope>
    <source>
        <tissue evidence="5">The whole plant</tissue>
    </source>
</reference>
<dbReference type="Gene3D" id="3.30.1370.110">
    <property type="match status" value="1"/>
</dbReference>
<protein>
    <submittedName>
        <fullName evidence="5">Pentatricopeptide repeat-containing protein</fullName>
    </submittedName>
</protein>